<dbReference type="Pfam" id="PF13520">
    <property type="entry name" value="AA_permease_2"/>
    <property type="match status" value="1"/>
</dbReference>
<evidence type="ECO:0008006" key="8">
    <source>
        <dbReference type="Google" id="ProtNLM"/>
    </source>
</evidence>
<dbReference type="Proteomes" id="UP001449582">
    <property type="component" value="Unassembled WGS sequence"/>
</dbReference>
<dbReference type="PANTHER" id="PTHR11785">
    <property type="entry name" value="AMINO ACID TRANSPORTER"/>
    <property type="match status" value="1"/>
</dbReference>
<feature type="transmembrane region" description="Helical" evidence="5">
    <location>
        <begin position="587"/>
        <end position="606"/>
    </location>
</feature>
<keyword evidence="4 5" id="KW-0472">Membrane</keyword>
<dbReference type="EMBL" id="BAABQM010000004">
    <property type="protein sequence ID" value="GAA5414885.1"/>
    <property type="molecule type" value="Genomic_DNA"/>
</dbReference>
<feature type="transmembrane region" description="Helical" evidence="5">
    <location>
        <begin position="27"/>
        <end position="47"/>
    </location>
</feature>
<comment type="subcellular location">
    <subcellularLocation>
        <location evidence="1">Membrane</location>
        <topology evidence="1">Multi-pass membrane protein</topology>
    </subcellularLocation>
</comment>
<organism evidence="6 7">
    <name type="scientific">Ureaplasma ceti</name>
    <dbReference type="NCBI Taxonomy" id="3119530"/>
    <lineage>
        <taxon>Bacteria</taxon>
        <taxon>Bacillati</taxon>
        <taxon>Mycoplasmatota</taxon>
        <taxon>Mycoplasmoidales</taxon>
        <taxon>Mycoplasmoidaceae</taxon>
        <taxon>Ureaplasma</taxon>
    </lineage>
</organism>
<evidence type="ECO:0000256" key="3">
    <source>
        <dbReference type="ARBA" id="ARBA00022989"/>
    </source>
</evidence>
<feature type="transmembrane region" description="Helical" evidence="5">
    <location>
        <begin position="248"/>
        <end position="270"/>
    </location>
</feature>
<feature type="transmembrane region" description="Helical" evidence="5">
    <location>
        <begin position="155"/>
        <end position="176"/>
    </location>
</feature>
<dbReference type="RefSeq" id="WP_353290045.1">
    <property type="nucleotide sequence ID" value="NZ_BAABQM010000004.1"/>
</dbReference>
<feature type="transmembrane region" description="Helical" evidence="5">
    <location>
        <begin position="381"/>
        <end position="404"/>
    </location>
</feature>
<keyword evidence="3 5" id="KW-1133">Transmembrane helix</keyword>
<reference evidence="6" key="1">
    <citation type="submission" date="2024-02" db="EMBL/GenBank/DDBJ databases">
        <title>Draft genome sequence of new strains in genus Ureaplasma.</title>
        <authorList>
            <person name="Nakajima Y."/>
            <person name="Segawa T."/>
        </authorList>
    </citation>
    <scope>NUCLEOTIDE SEQUENCE [LARGE SCALE GENOMIC DNA]</scope>
    <source>
        <strain evidence="6">OM1</strain>
    </source>
</reference>
<feature type="transmembrane region" description="Helical" evidence="5">
    <location>
        <begin position="188"/>
        <end position="209"/>
    </location>
</feature>
<evidence type="ECO:0000313" key="6">
    <source>
        <dbReference type="EMBL" id="GAA5414885.1"/>
    </source>
</evidence>
<evidence type="ECO:0000313" key="7">
    <source>
        <dbReference type="Proteomes" id="UP001449582"/>
    </source>
</evidence>
<comment type="caution">
    <text evidence="6">The sequence shown here is derived from an EMBL/GenBank/DDBJ whole genome shotgun (WGS) entry which is preliminary data.</text>
</comment>
<dbReference type="PANTHER" id="PTHR11785:SF512">
    <property type="entry name" value="SOBREMESA, ISOFORM B"/>
    <property type="match status" value="1"/>
</dbReference>
<feature type="transmembrane region" description="Helical" evidence="5">
    <location>
        <begin position="113"/>
        <end position="135"/>
    </location>
</feature>
<dbReference type="InterPro" id="IPR002293">
    <property type="entry name" value="AA/rel_permease1"/>
</dbReference>
<protein>
    <recommendedName>
        <fullName evidence="8">Amino acid permease</fullName>
    </recommendedName>
</protein>
<feature type="transmembrane region" description="Helical" evidence="5">
    <location>
        <begin position="508"/>
        <end position="526"/>
    </location>
</feature>
<dbReference type="InterPro" id="IPR050598">
    <property type="entry name" value="AminoAcid_Transporter"/>
</dbReference>
<accession>A0ABP9U771</accession>
<keyword evidence="2 5" id="KW-0812">Transmembrane</keyword>
<dbReference type="Gene3D" id="1.20.1740.10">
    <property type="entry name" value="Amino acid/polyamine transporter I"/>
    <property type="match status" value="1"/>
</dbReference>
<feature type="transmembrane region" description="Helical" evidence="5">
    <location>
        <begin position="324"/>
        <end position="348"/>
    </location>
</feature>
<keyword evidence="7" id="KW-1185">Reference proteome</keyword>
<gene>
    <name evidence="6" type="ORF">UREOM_5960</name>
</gene>
<feature type="transmembrane region" description="Helical" evidence="5">
    <location>
        <begin position="547"/>
        <end position="567"/>
    </location>
</feature>
<sequence>MKKLNALQKSKKENVESFANADTKKKIGFFSAMLVAVGSSIGSGIFFKAGSVLSDSHGSIVFAMFCWIFAAFAVMCMGIALIEIASARNDNLSVIGWCKTFNSRWIYKACKNFMFYVYLPLDYFVMPFYIVMSFQDGIASINMNDGHAYDGLGTHADWAIIMVIAICIALYFILVCGFSSKAGNIQNWIIMSVKFLPLAFAAITGFVIIGELGHVAGNYAAGFIAPPLAEGSQNSDAVWSFGSMTPGFGLFLAAAGIFFAYDGFYVAAGVQSEMKEPKKAPMAIILGLSVITVIYLILAISMSLGSKNGGPQGLLFFFADHKCVQVYATFKIILGISVLSIINGYAMWKPRFTEDLIRDGELPLSAKYVAKLNPHKPVVGITYDIIITLPVILIFSIIGGLGYIDAGGYANQSFVSFAQLAVADPKLAEALLQSGIQHPDVPLLNVTENLSNAADRKLVYSTWLNQLQHGTTIQALTIEGQAINPSDATFIYNYGTGMAKLYSFCDLMANWTSLFTFAFITVAIYGGLKNRKTQHVKVAPNKYFKTFAILSIILMVAPLFFNVFEPIANLFFLFRLEHLDTTNHVELVSRILTVVVLLLYFAFTFLPTTFENVYATHKYGSVAAYEEQKFQKIATQLKISNQINENNETEKLISLTND</sequence>
<feature type="transmembrane region" description="Helical" evidence="5">
    <location>
        <begin position="282"/>
        <end position="304"/>
    </location>
</feature>
<evidence type="ECO:0000256" key="1">
    <source>
        <dbReference type="ARBA" id="ARBA00004141"/>
    </source>
</evidence>
<name>A0ABP9U771_9BACT</name>
<feature type="transmembrane region" description="Helical" evidence="5">
    <location>
        <begin position="59"/>
        <end position="82"/>
    </location>
</feature>
<proteinExistence type="predicted"/>
<evidence type="ECO:0000256" key="2">
    <source>
        <dbReference type="ARBA" id="ARBA00022692"/>
    </source>
</evidence>
<evidence type="ECO:0000256" key="4">
    <source>
        <dbReference type="ARBA" id="ARBA00023136"/>
    </source>
</evidence>
<evidence type="ECO:0000256" key="5">
    <source>
        <dbReference type="SAM" id="Phobius"/>
    </source>
</evidence>